<reference evidence="1" key="1">
    <citation type="submission" date="2010-02" db="EMBL/GenBank/DDBJ databases">
        <title>Sequencing and annotation of the Blastocystis hominis genome.</title>
        <authorList>
            <person name="Wincker P."/>
        </authorList>
    </citation>
    <scope>NUCLEOTIDE SEQUENCE</scope>
    <source>
        <strain evidence="1">Singapore isolate B</strain>
    </source>
</reference>
<evidence type="ECO:0000313" key="2">
    <source>
        <dbReference type="Proteomes" id="UP000008312"/>
    </source>
</evidence>
<dbReference type="Proteomes" id="UP000008312">
    <property type="component" value="Unassembled WGS sequence"/>
</dbReference>
<gene>
    <name evidence="1" type="ORF">GSBLH_T00000332001</name>
</gene>
<protein>
    <submittedName>
        <fullName evidence="1">Uncharacterized protein</fullName>
    </submittedName>
</protein>
<name>D8LVT6_BLAHO</name>
<dbReference type="AlphaFoldDB" id="D8LVT6"/>
<proteinExistence type="predicted"/>
<dbReference type="InParanoid" id="D8LVT6"/>
<dbReference type="GeneID" id="24917644"/>
<accession>D8LVT6</accession>
<dbReference type="RefSeq" id="XP_012893973.1">
    <property type="nucleotide sequence ID" value="XM_013038519.1"/>
</dbReference>
<dbReference type="EMBL" id="FN668638">
    <property type="protein sequence ID" value="CBK19925.2"/>
    <property type="molecule type" value="Genomic_DNA"/>
</dbReference>
<sequence length="115" mass="13135">MQYFRIAVATSPIHTGCFRALLPLISISHGSISSPRFYQVNRRSSSLNMFAGRTMQALGMTSWSTFRAHLRTSTLRTMFEVLLQSRHMEKTRFAHLVADLRKALGEVDVDKEKCE</sequence>
<organism evidence="1">
    <name type="scientific">Blastocystis hominis</name>
    <dbReference type="NCBI Taxonomy" id="12968"/>
    <lineage>
        <taxon>Eukaryota</taxon>
        <taxon>Sar</taxon>
        <taxon>Stramenopiles</taxon>
        <taxon>Bigyra</taxon>
        <taxon>Opalozoa</taxon>
        <taxon>Opalinata</taxon>
        <taxon>Blastocystidae</taxon>
        <taxon>Blastocystis</taxon>
    </lineage>
</organism>
<evidence type="ECO:0000313" key="1">
    <source>
        <dbReference type="EMBL" id="CBK19925.2"/>
    </source>
</evidence>
<keyword evidence="2" id="KW-1185">Reference proteome</keyword>